<sequence>MSETVTKLWTGYDLGNAYSQISCYNERRKETDSICLPGKKNAYEIPTCLSYNIKDGSWRYGEDASPGLGEDWIFLKDFLTDYEKEPQLLAGGQSFEKKELLFEFVSRSLELILRYYPHGKVEWLTFTARHFSKKLIFDLLELGTRLGISPGCLKIQGHVASYESYALCQPKELWSHDVGLFEYDDNGLSYCHLSISRRHSPMVVTPTVLDLSAYLSGEDYKNLSAPELDRRFLDVIKEVLGKRNISTVYLVGKGFEGDWMNVSLKTMCSNRKGFIGQNLFSKGACYNSMMEATQTKNQTFIGMCDEMVPVTVYLSVSRGKETFHVDLVKAGSDWYNVRESVEFILDGTDTVVFHVRDFSANRERLIPLKLENLPQRPDRTTRIRLHLEFEDAHICQVIMEDRGFGSLYPATDKTWKMRLNVVEYEDARDFKPQGRLILNRDVAEAVPYYFNVSGMKVYSVEELCYYIYENIYAVNLGTFGEDFFYWLETKMNEPVLSKGMKNLIKAGGTIKEVVRYLMNFVDYYHQDELKSLIGVMDEISRQNPTESRKLAADNYMRYCRYMEAVRSYCDVIYDMEHEAADDVTRDFKGNTWHNLGVCYTRLMNFKSARDCFKKAWRLNQNEESLKSLLWVSKLLGDETSFFDAVENSSMDEEEIQTVVDEFDHVQADSKTDKNDKMKAVREMFNEQSSQGFKAKRDSYLAGLKDWYRS</sequence>
<organism evidence="3 4">
    <name type="scientific">Candidatus Scybalocola faecigallinarum</name>
    <dbReference type="NCBI Taxonomy" id="2840941"/>
    <lineage>
        <taxon>Bacteria</taxon>
        <taxon>Bacillati</taxon>
        <taxon>Bacillota</taxon>
        <taxon>Clostridia</taxon>
        <taxon>Lachnospirales</taxon>
        <taxon>Lachnospiraceae</taxon>
        <taxon>Lachnospiraceae incertae sedis</taxon>
        <taxon>Candidatus Scybalocola (ex Gilroy et al. 2021)</taxon>
    </lineage>
</organism>
<dbReference type="PROSITE" id="PS50005">
    <property type="entry name" value="TPR"/>
    <property type="match status" value="1"/>
</dbReference>
<dbReference type="SMART" id="SM00028">
    <property type="entry name" value="TPR"/>
    <property type="match status" value="1"/>
</dbReference>
<dbReference type="AlphaFoldDB" id="A0A9D1F458"/>
<proteinExistence type="predicted"/>
<reference evidence="3" key="1">
    <citation type="submission" date="2020-10" db="EMBL/GenBank/DDBJ databases">
        <authorList>
            <person name="Gilroy R."/>
        </authorList>
    </citation>
    <scope>NUCLEOTIDE SEQUENCE</scope>
    <source>
        <strain evidence="3">CHK178-757</strain>
    </source>
</reference>
<comment type="caution">
    <text evidence="3">The sequence shown here is derived from an EMBL/GenBank/DDBJ whole genome shotgun (WGS) entry which is preliminary data.</text>
</comment>
<keyword evidence="1" id="KW-0802">TPR repeat</keyword>
<name>A0A9D1F458_9FIRM</name>
<evidence type="ECO:0000256" key="1">
    <source>
        <dbReference type="PROSITE-ProRule" id="PRU00339"/>
    </source>
</evidence>
<dbReference type="InterPro" id="IPR011990">
    <property type="entry name" value="TPR-like_helical_dom_sf"/>
</dbReference>
<evidence type="ECO:0000313" key="3">
    <source>
        <dbReference type="EMBL" id="HIS47318.1"/>
    </source>
</evidence>
<dbReference type="InterPro" id="IPR043770">
    <property type="entry name" value="DUF5716_C"/>
</dbReference>
<feature type="repeat" description="TPR" evidence="1">
    <location>
        <begin position="589"/>
        <end position="622"/>
    </location>
</feature>
<dbReference type="InterPro" id="IPR019734">
    <property type="entry name" value="TPR_rpt"/>
</dbReference>
<evidence type="ECO:0000313" key="4">
    <source>
        <dbReference type="Proteomes" id="UP000823927"/>
    </source>
</evidence>
<evidence type="ECO:0000259" key="2">
    <source>
        <dbReference type="Pfam" id="PF18980"/>
    </source>
</evidence>
<dbReference type="Proteomes" id="UP000823927">
    <property type="component" value="Unassembled WGS sequence"/>
</dbReference>
<dbReference type="Gene3D" id="1.25.40.10">
    <property type="entry name" value="Tetratricopeptide repeat domain"/>
    <property type="match status" value="1"/>
</dbReference>
<dbReference type="EMBL" id="DVIT01000027">
    <property type="protein sequence ID" value="HIS47318.1"/>
    <property type="molecule type" value="Genomic_DNA"/>
</dbReference>
<protein>
    <recommendedName>
        <fullName evidence="2">DUF5716 domain-containing protein</fullName>
    </recommendedName>
</protein>
<reference evidence="3" key="2">
    <citation type="journal article" date="2021" name="PeerJ">
        <title>Extensive microbial diversity within the chicken gut microbiome revealed by metagenomics and culture.</title>
        <authorList>
            <person name="Gilroy R."/>
            <person name="Ravi A."/>
            <person name="Getino M."/>
            <person name="Pursley I."/>
            <person name="Horton D.L."/>
            <person name="Alikhan N.F."/>
            <person name="Baker D."/>
            <person name="Gharbi K."/>
            <person name="Hall N."/>
            <person name="Watson M."/>
            <person name="Adriaenssens E.M."/>
            <person name="Foster-Nyarko E."/>
            <person name="Jarju S."/>
            <person name="Secka A."/>
            <person name="Antonio M."/>
            <person name="Oren A."/>
            <person name="Chaudhuri R.R."/>
            <person name="La Ragione R."/>
            <person name="Hildebrand F."/>
            <person name="Pallen M.J."/>
        </authorList>
    </citation>
    <scope>NUCLEOTIDE SEQUENCE</scope>
    <source>
        <strain evidence="3">CHK178-757</strain>
    </source>
</reference>
<gene>
    <name evidence="3" type="ORF">IAB46_07145</name>
</gene>
<dbReference type="SUPFAM" id="SSF48452">
    <property type="entry name" value="TPR-like"/>
    <property type="match status" value="1"/>
</dbReference>
<accession>A0A9D1F458</accession>
<feature type="domain" description="DUF5716" evidence="2">
    <location>
        <begin position="124"/>
        <end position="420"/>
    </location>
</feature>
<dbReference type="Pfam" id="PF18980">
    <property type="entry name" value="DUF5716_C"/>
    <property type="match status" value="1"/>
</dbReference>